<dbReference type="EnsemblMetazoa" id="tetur01g05070.1">
    <property type="protein sequence ID" value="tetur01g05070.1"/>
    <property type="gene ID" value="tetur01g05070"/>
</dbReference>
<proteinExistence type="predicted"/>
<organism evidence="1 2">
    <name type="scientific">Tetranychus urticae</name>
    <name type="common">Two-spotted spider mite</name>
    <dbReference type="NCBI Taxonomy" id="32264"/>
    <lineage>
        <taxon>Eukaryota</taxon>
        <taxon>Metazoa</taxon>
        <taxon>Ecdysozoa</taxon>
        <taxon>Arthropoda</taxon>
        <taxon>Chelicerata</taxon>
        <taxon>Arachnida</taxon>
        <taxon>Acari</taxon>
        <taxon>Acariformes</taxon>
        <taxon>Trombidiformes</taxon>
        <taxon>Prostigmata</taxon>
        <taxon>Eleutherengona</taxon>
        <taxon>Raphignathae</taxon>
        <taxon>Tetranychoidea</taxon>
        <taxon>Tetranychidae</taxon>
        <taxon>Tetranychus</taxon>
    </lineage>
</organism>
<evidence type="ECO:0000313" key="2">
    <source>
        <dbReference type="Proteomes" id="UP000015104"/>
    </source>
</evidence>
<keyword evidence="2" id="KW-1185">Reference proteome</keyword>
<sequence length="37" mass="4576">MRLIFSKVLRYSGKRFLMLQEKQNIKQVITFQHHSRL</sequence>
<name>T1JQZ7_TETUR</name>
<dbReference type="HOGENOM" id="CLU_3351641_0_0_1"/>
<dbReference type="EMBL" id="CAEY01000442">
    <property type="status" value="NOT_ANNOTATED_CDS"/>
    <property type="molecule type" value="Genomic_DNA"/>
</dbReference>
<reference evidence="2" key="1">
    <citation type="submission" date="2011-08" db="EMBL/GenBank/DDBJ databases">
        <authorList>
            <person name="Rombauts S."/>
        </authorList>
    </citation>
    <scope>NUCLEOTIDE SEQUENCE</scope>
    <source>
        <strain evidence="2">London</strain>
    </source>
</reference>
<protein>
    <submittedName>
        <fullName evidence="1">Uncharacterized protein</fullName>
    </submittedName>
</protein>
<evidence type="ECO:0000313" key="1">
    <source>
        <dbReference type="EnsemblMetazoa" id="tetur01g05070.1"/>
    </source>
</evidence>
<reference evidence="1" key="2">
    <citation type="submission" date="2015-06" db="UniProtKB">
        <authorList>
            <consortium name="EnsemblMetazoa"/>
        </authorList>
    </citation>
    <scope>IDENTIFICATION</scope>
</reference>
<accession>T1JQZ7</accession>
<dbReference type="Proteomes" id="UP000015104">
    <property type="component" value="Unassembled WGS sequence"/>
</dbReference>
<dbReference type="AlphaFoldDB" id="T1JQZ7"/>